<protein>
    <recommendedName>
        <fullName evidence="1">Bacteriophage T5 Orf172 DNA-binding domain-containing protein</fullName>
    </recommendedName>
</protein>
<name>A0AAP1C7G6_9BURK</name>
<dbReference type="AlphaFoldDB" id="A0AAP1C7G6"/>
<dbReference type="InterPro" id="IPR018306">
    <property type="entry name" value="Phage_T5_Orf172_DNA-bd"/>
</dbReference>
<dbReference type="EMBL" id="LOTQ01000009">
    <property type="protein sequence ID" value="KVA10748.1"/>
    <property type="molecule type" value="Genomic_DNA"/>
</dbReference>
<feature type="domain" description="Bacteriophage T5 Orf172 DNA-binding" evidence="1">
    <location>
        <begin position="12"/>
        <end position="91"/>
    </location>
</feature>
<gene>
    <name evidence="2" type="ORF">WI41_11325</name>
</gene>
<organism evidence="2 3">
    <name type="scientific">Burkholderia latens</name>
    <dbReference type="NCBI Taxonomy" id="488446"/>
    <lineage>
        <taxon>Bacteria</taxon>
        <taxon>Pseudomonadati</taxon>
        <taxon>Pseudomonadota</taxon>
        <taxon>Betaproteobacteria</taxon>
        <taxon>Burkholderiales</taxon>
        <taxon>Burkholderiaceae</taxon>
        <taxon>Burkholderia</taxon>
        <taxon>Burkholderia cepacia complex</taxon>
    </lineage>
</organism>
<evidence type="ECO:0000313" key="2">
    <source>
        <dbReference type="EMBL" id="KVA10748.1"/>
    </source>
</evidence>
<sequence>MVPGYVYVLVNPSMPGLIKIGRTLRDARTRARELSSTGVPTPFQVAFELFAEQHEALEAKVHLALTDFRVDAAREFFRYPLDKAIALLLDLAEPSQSPAAQYVAEDVTQRLREKYPAYLRSDIAAVRIVQMPGRVWLEITTEEERAGYLVDQIVRRTDLAFIADTDEPFFRPKDEVRLNSEKLVSDYDTYSIVTTTDLFHDEACRHIEREHHAERRHLACR</sequence>
<dbReference type="RefSeq" id="WP_059544972.1">
    <property type="nucleotide sequence ID" value="NZ_LOTQ01000009.1"/>
</dbReference>
<proteinExistence type="predicted"/>
<evidence type="ECO:0000259" key="1">
    <source>
        <dbReference type="SMART" id="SM00974"/>
    </source>
</evidence>
<reference evidence="2 3" key="1">
    <citation type="submission" date="2015-11" db="EMBL/GenBank/DDBJ databases">
        <title>Expanding the genomic diversity of Burkholderia species for the development of highly accurate diagnostics.</title>
        <authorList>
            <person name="Sahl J."/>
            <person name="Keim P."/>
            <person name="Wagner D."/>
        </authorList>
    </citation>
    <scope>NUCLEOTIDE SEQUENCE [LARGE SCALE GENOMIC DNA]</scope>
    <source>
        <strain evidence="2 3">RF32-BP12</strain>
    </source>
</reference>
<dbReference type="Proteomes" id="UP000056450">
    <property type="component" value="Unassembled WGS sequence"/>
</dbReference>
<evidence type="ECO:0000313" key="3">
    <source>
        <dbReference type="Proteomes" id="UP000056450"/>
    </source>
</evidence>
<accession>A0AAP1C7G6</accession>
<comment type="caution">
    <text evidence="2">The sequence shown here is derived from an EMBL/GenBank/DDBJ whole genome shotgun (WGS) entry which is preliminary data.</text>
</comment>
<dbReference type="Pfam" id="PF10544">
    <property type="entry name" value="T5orf172"/>
    <property type="match status" value="1"/>
</dbReference>
<dbReference type="SMART" id="SM00974">
    <property type="entry name" value="T5orf172"/>
    <property type="match status" value="1"/>
</dbReference>